<dbReference type="EMBL" id="CAJOBE010003637">
    <property type="protein sequence ID" value="CAF3892206.1"/>
    <property type="molecule type" value="Genomic_DNA"/>
</dbReference>
<keyword evidence="1" id="KW-0812">Transmembrane</keyword>
<dbReference type="AlphaFoldDB" id="A0A819GU63"/>
<evidence type="ECO:0000256" key="1">
    <source>
        <dbReference type="SAM" id="Phobius"/>
    </source>
</evidence>
<evidence type="ECO:0000259" key="2">
    <source>
        <dbReference type="PROSITE" id="PS50181"/>
    </source>
</evidence>
<evidence type="ECO:0000313" key="4">
    <source>
        <dbReference type="Proteomes" id="UP000663874"/>
    </source>
</evidence>
<comment type="caution">
    <text evidence="3">The sequence shown here is derived from an EMBL/GenBank/DDBJ whole genome shotgun (WGS) entry which is preliminary data.</text>
</comment>
<dbReference type="PROSITE" id="PS50181">
    <property type="entry name" value="FBOX"/>
    <property type="match status" value="1"/>
</dbReference>
<keyword evidence="1" id="KW-1133">Transmembrane helix</keyword>
<protein>
    <recommendedName>
        <fullName evidence="2">F-box domain-containing protein</fullName>
    </recommendedName>
</protein>
<feature type="domain" description="F-box" evidence="2">
    <location>
        <begin position="1"/>
        <end position="45"/>
    </location>
</feature>
<proteinExistence type="predicted"/>
<organism evidence="3 4">
    <name type="scientific">Rotaria sordida</name>
    <dbReference type="NCBI Taxonomy" id="392033"/>
    <lineage>
        <taxon>Eukaryota</taxon>
        <taxon>Metazoa</taxon>
        <taxon>Spiralia</taxon>
        <taxon>Gnathifera</taxon>
        <taxon>Rotifera</taxon>
        <taxon>Eurotatoria</taxon>
        <taxon>Bdelloidea</taxon>
        <taxon>Philodinida</taxon>
        <taxon>Philodinidae</taxon>
        <taxon>Rotaria</taxon>
    </lineage>
</organism>
<dbReference type="InterPro" id="IPR001810">
    <property type="entry name" value="F-box_dom"/>
</dbReference>
<accession>A0A819GU63</accession>
<name>A0A819GU63_9BILA</name>
<feature type="non-terminal residue" evidence="3">
    <location>
        <position position="185"/>
    </location>
</feature>
<reference evidence="3" key="1">
    <citation type="submission" date="2021-02" db="EMBL/GenBank/DDBJ databases">
        <authorList>
            <person name="Nowell W R."/>
        </authorList>
    </citation>
    <scope>NUCLEOTIDE SEQUENCE</scope>
</reference>
<evidence type="ECO:0000313" key="3">
    <source>
        <dbReference type="EMBL" id="CAF3892206.1"/>
    </source>
</evidence>
<keyword evidence="1" id="KW-0472">Membrane</keyword>
<dbReference type="Proteomes" id="UP000663874">
    <property type="component" value="Unassembled WGS sequence"/>
</dbReference>
<gene>
    <name evidence="3" type="ORF">FNK824_LOCUS20119</name>
</gene>
<feature type="transmembrane region" description="Helical" evidence="1">
    <location>
        <begin position="48"/>
        <end position="67"/>
    </location>
</feature>
<sequence length="185" mass="22155">MESLPNEIVLIVFSYLKTYDIVYAFYFLKRRYARLIEEFRSFSTSINLINASLPIFNLYYSLIFQSYHINKFNIEKVKIECKMLNKFILNEKIFPRLESLSIIIRKTNELTILLKYFSFFTQLKQLYIRSDVCCCDRILFEEQVKQNFFQTNKIQLQSLTFATPPCFSISLQDINFEQCLLTNLT</sequence>
<feature type="transmembrane region" description="Helical" evidence="1">
    <location>
        <begin position="6"/>
        <end position="28"/>
    </location>
</feature>